<dbReference type="EMBL" id="JACSRA010000002">
    <property type="protein sequence ID" value="MBD7910126.1"/>
    <property type="molecule type" value="Genomic_DNA"/>
</dbReference>
<dbReference type="RefSeq" id="WP_191767577.1">
    <property type="nucleotide sequence ID" value="NZ_JACSRA010000002.1"/>
</dbReference>
<evidence type="ECO:0000256" key="1">
    <source>
        <dbReference type="SAM" id="Phobius"/>
    </source>
</evidence>
<keyword evidence="1" id="KW-1133">Transmembrane helix</keyword>
<organism evidence="2 3">
    <name type="scientific">Clostridium cibarium</name>
    <dbReference type="NCBI Taxonomy" id="2762247"/>
    <lineage>
        <taxon>Bacteria</taxon>
        <taxon>Bacillati</taxon>
        <taxon>Bacillota</taxon>
        <taxon>Clostridia</taxon>
        <taxon>Eubacteriales</taxon>
        <taxon>Clostridiaceae</taxon>
        <taxon>Clostridium</taxon>
    </lineage>
</organism>
<gene>
    <name evidence="2" type="ORF">H9661_02040</name>
</gene>
<evidence type="ECO:0000313" key="2">
    <source>
        <dbReference type="EMBL" id="MBD7910126.1"/>
    </source>
</evidence>
<reference evidence="2 3" key="1">
    <citation type="submission" date="2020-08" db="EMBL/GenBank/DDBJ databases">
        <title>A Genomic Blueprint of the Chicken Gut Microbiome.</title>
        <authorList>
            <person name="Gilroy R."/>
            <person name="Ravi A."/>
            <person name="Getino M."/>
            <person name="Pursley I."/>
            <person name="Horton D.L."/>
            <person name="Alikhan N.-F."/>
            <person name="Baker D."/>
            <person name="Gharbi K."/>
            <person name="Hall N."/>
            <person name="Watson M."/>
            <person name="Adriaenssens E.M."/>
            <person name="Foster-Nyarko E."/>
            <person name="Jarju S."/>
            <person name="Secka A."/>
            <person name="Antonio M."/>
            <person name="Oren A."/>
            <person name="Chaudhuri R."/>
            <person name="La Ragione R.M."/>
            <person name="Hildebrand F."/>
            <person name="Pallen M.J."/>
        </authorList>
    </citation>
    <scope>NUCLEOTIDE SEQUENCE [LARGE SCALE GENOMIC DNA]</scope>
    <source>
        <strain evidence="2 3">Sa3CVN1</strain>
    </source>
</reference>
<evidence type="ECO:0000313" key="3">
    <source>
        <dbReference type="Proteomes" id="UP000627781"/>
    </source>
</evidence>
<proteinExistence type="predicted"/>
<dbReference type="Proteomes" id="UP000627781">
    <property type="component" value="Unassembled WGS sequence"/>
</dbReference>
<comment type="caution">
    <text evidence="2">The sequence shown here is derived from an EMBL/GenBank/DDBJ whole genome shotgun (WGS) entry which is preliminary data.</text>
</comment>
<accession>A0ABR8PPN9</accession>
<keyword evidence="1" id="KW-0812">Transmembrane</keyword>
<keyword evidence="3" id="KW-1185">Reference proteome</keyword>
<name>A0ABR8PPN9_9CLOT</name>
<sequence length="248" mass="27318">MFKRNKGSITVEAALVVPIFALAMLTLAFIMRLVYIDETMKNSLSHTANNISEYSYLYERSGLKDIASSASTAMGDSADKVEEQKKVVLEALSKFNKIQTQEDVQMGDIAEINAQMQGNSDLGNLMNTVKDNPGKEGIMILCAIGNSYKDKAAAAVCENISKYLFLMDLGNDKESSEDKLGKMNLVDAGGNKVSNVKDALNFEGTTFNNGEDIVIQVQYNVKVPFPLISKKVFHMKHKARVKAWIGDK</sequence>
<protein>
    <submittedName>
        <fullName evidence="2">Pilus assembly protein</fullName>
    </submittedName>
</protein>
<keyword evidence="1" id="KW-0472">Membrane</keyword>
<feature type="transmembrane region" description="Helical" evidence="1">
    <location>
        <begin position="12"/>
        <end position="35"/>
    </location>
</feature>